<gene>
    <name evidence="1" type="ORF">DC28_11370</name>
</gene>
<dbReference type="STRING" id="1480694.DC28_11370"/>
<name>A0A098QUM8_9SPIO</name>
<dbReference type="Proteomes" id="UP000029692">
    <property type="component" value="Unassembled WGS sequence"/>
</dbReference>
<accession>A0A098QUM8</accession>
<dbReference type="InterPro" id="IPR001539">
    <property type="entry name" value="Peptidase_U32"/>
</dbReference>
<protein>
    <recommendedName>
        <fullName evidence="3">Peptidase U32 collagenase domain-containing protein</fullName>
    </recommendedName>
</protein>
<dbReference type="EMBL" id="JNUP01000066">
    <property type="protein sequence ID" value="KGE71394.1"/>
    <property type="molecule type" value="Genomic_DNA"/>
</dbReference>
<sequence>MKFQKPEVLAPGGDVASVMAALDAGVDAVYLGLPRFNARSRASNIQAGDLPLLAAHARSRGARLFLTFNILFTQHELAPALRVLEEQALPHIDGIILQDLGAARLIRSRFPELEMHASTQCTTHTAAQIRFLADLGFTRVNLSRELSMPEISELTARARDWGVQTEVFVHGAFCVSMSGQCMLSSQIAGLSGNRGQCVQPCRRRWSMGNRANLPRESGTLPEHEGYNPLLNLRDLDARRFLTELLDAGVGSLKIEGRMKGPDYVSALVAEWRTMVDEARIIPEEESQATRVFNRGFSSAYLAGRPGPEQFTYRQIDRSLVILGTIRQFIPGKKQIILEDVRALDDRELRGREAMILGPEGVLRMRCEVWADPGQSRVGYRWFRTIPDQRVEPGDFLVLDRPRGTKVEDTGIPDLRWPPIPVAIVLSLGEERGLTLELSTLGRPGVPDVPAFRDAPPSCSIQVSEAGVDRARGQGLSTHMVLEKVGILDQGLTLQHTRFGVWQEGLFLAPKAIKALRRRAVSAFFEALAQQLSIQEPSGSDSQELQKGYWSSVGAIRTAPGAGDGIGGRKSGVESVLNQSQDAGSVTAWVLCDDPAVALAADRAGLTAVLDPADEGGLAWLRDHPEVWGYLDSVLLDGAGDDMLRNLPPGRPVVVGGAGGFESGFLSNRPWVAGWGWNCTNAQTLELLVDRGARGVWLSPELSVQQSREVLQAGNGTVGLGLPLFGPQRGMVLRNCFMTKAGGCGVKNFSPECVARCRKTSVLDQQEGDVQVVWVKRPLHLPEVYNSRILLNDGLLEDGGIHGDTQARGFAGIADLRNLGLLGIDPASEEGLGMTDLVLRWLKDPASPKAYQSLEQLLHRYGLRITRGSARRGLGE</sequence>
<dbReference type="eggNOG" id="COG0826">
    <property type="taxonomic scope" value="Bacteria"/>
</dbReference>
<dbReference type="OrthoDB" id="9807498at2"/>
<keyword evidence="2" id="KW-1185">Reference proteome</keyword>
<evidence type="ECO:0000313" key="1">
    <source>
        <dbReference type="EMBL" id="KGE71394.1"/>
    </source>
</evidence>
<dbReference type="AlphaFoldDB" id="A0A098QUM8"/>
<dbReference type="RefSeq" id="WP_052078791.1">
    <property type="nucleotide sequence ID" value="NZ_JNUP01000066.1"/>
</dbReference>
<dbReference type="PANTHER" id="PTHR30217">
    <property type="entry name" value="PEPTIDASE U32 FAMILY"/>
    <property type="match status" value="1"/>
</dbReference>
<proteinExistence type="predicted"/>
<dbReference type="InterPro" id="IPR051454">
    <property type="entry name" value="RNA/ubiquinone_mod_enzymes"/>
</dbReference>
<reference evidence="1 2" key="1">
    <citation type="submission" date="2014-05" db="EMBL/GenBank/DDBJ databases">
        <title>De novo Genome Sequence of Spirocheata sp.</title>
        <authorList>
            <person name="Shivani Y."/>
            <person name="Subhash Y."/>
            <person name="Tushar L."/>
            <person name="Sasikala C."/>
            <person name="Ramana C.V."/>
        </authorList>
    </citation>
    <scope>NUCLEOTIDE SEQUENCE [LARGE SCALE GENOMIC DNA]</scope>
    <source>
        <strain evidence="1 2">JC230</strain>
    </source>
</reference>
<comment type="caution">
    <text evidence="1">The sequence shown here is derived from an EMBL/GenBank/DDBJ whole genome shotgun (WGS) entry which is preliminary data.</text>
</comment>
<dbReference type="Pfam" id="PF01136">
    <property type="entry name" value="Peptidase_U32"/>
    <property type="match status" value="1"/>
</dbReference>
<dbReference type="PANTHER" id="PTHR30217:SF10">
    <property type="entry name" value="23S RRNA 5-HYDROXYCYTIDINE C2501 SYNTHASE"/>
    <property type="match status" value="1"/>
</dbReference>
<evidence type="ECO:0008006" key="3">
    <source>
        <dbReference type="Google" id="ProtNLM"/>
    </source>
</evidence>
<evidence type="ECO:0000313" key="2">
    <source>
        <dbReference type="Proteomes" id="UP000029692"/>
    </source>
</evidence>
<organism evidence="1 2">
    <name type="scientific">Spirochaeta lutea</name>
    <dbReference type="NCBI Taxonomy" id="1480694"/>
    <lineage>
        <taxon>Bacteria</taxon>
        <taxon>Pseudomonadati</taxon>
        <taxon>Spirochaetota</taxon>
        <taxon>Spirochaetia</taxon>
        <taxon>Spirochaetales</taxon>
        <taxon>Spirochaetaceae</taxon>
        <taxon>Spirochaeta</taxon>
    </lineage>
</organism>